<feature type="non-terminal residue" evidence="3">
    <location>
        <position position="147"/>
    </location>
</feature>
<evidence type="ECO:0000313" key="3">
    <source>
        <dbReference type="EMBL" id="RUS75999.1"/>
    </source>
</evidence>
<comment type="caution">
    <text evidence="3">The sequence shown here is derived from an EMBL/GenBank/DDBJ whole genome shotgun (WGS) entry which is preliminary data.</text>
</comment>
<dbReference type="Gene3D" id="2.60.120.200">
    <property type="match status" value="1"/>
</dbReference>
<dbReference type="SUPFAM" id="SSF49899">
    <property type="entry name" value="Concanavalin A-like lectins/glucanases"/>
    <property type="match status" value="1"/>
</dbReference>
<keyword evidence="4" id="KW-1185">Reference proteome</keyword>
<accession>A0A3S0ZCW1</accession>
<feature type="domain" description="MAM" evidence="2">
    <location>
        <begin position="111"/>
        <end position="147"/>
    </location>
</feature>
<dbReference type="PROSITE" id="PS50060">
    <property type="entry name" value="MAM_2"/>
    <property type="match status" value="2"/>
</dbReference>
<feature type="region of interest" description="Disordered" evidence="1">
    <location>
        <begin position="77"/>
        <end position="103"/>
    </location>
</feature>
<dbReference type="PANTHER" id="PTHR23282:SF101">
    <property type="entry name" value="MAM DOMAIN-CONTAINING PROTEIN"/>
    <property type="match status" value="1"/>
</dbReference>
<dbReference type="InterPro" id="IPR013320">
    <property type="entry name" value="ConA-like_dom_sf"/>
</dbReference>
<name>A0A3S0ZCW1_ELYCH</name>
<protein>
    <recommendedName>
        <fullName evidence="2">MAM domain-containing protein</fullName>
    </recommendedName>
</protein>
<organism evidence="3 4">
    <name type="scientific">Elysia chlorotica</name>
    <name type="common">Eastern emerald elysia</name>
    <name type="synonym">Sea slug</name>
    <dbReference type="NCBI Taxonomy" id="188477"/>
    <lineage>
        <taxon>Eukaryota</taxon>
        <taxon>Metazoa</taxon>
        <taxon>Spiralia</taxon>
        <taxon>Lophotrochozoa</taxon>
        <taxon>Mollusca</taxon>
        <taxon>Gastropoda</taxon>
        <taxon>Heterobranchia</taxon>
        <taxon>Euthyneura</taxon>
        <taxon>Panpulmonata</taxon>
        <taxon>Sacoglossa</taxon>
        <taxon>Placobranchoidea</taxon>
        <taxon>Plakobranchidae</taxon>
        <taxon>Elysia</taxon>
    </lineage>
</organism>
<dbReference type="AlphaFoldDB" id="A0A3S0ZCW1"/>
<dbReference type="InterPro" id="IPR000998">
    <property type="entry name" value="MAM_dom"/>
</dbReference>
<dbReference type="STRING" id="188477.A0A3S0ZCW1"/>
<dbReference type="Pfam" id="PF00629">
    <property type="entry name" value="MAM"/>
    <property type="match status" value="1"/>
</dbReference>
<evidence type="ECO:0000313" key="4">
    <source>
        <dbReference type="Proteomes" id="UP000271974"/>
    </source>
</evidence>
<dbReference type="OrthoDB" id="6139162at2759"/>
<dbReference type="InterPro" id="IPR051560">
    <property type="entry name" value="MAM_domain-containing"/>
</dbReference>
<dbReference type="Proteomes" id="UP000271974">
    <property type="component" value="Unassembled WGS sequence"/>
</dbReference>
<feature type="domain" description="MAM" evidence="2">
    <location>
        <begin position="9"/>
        <end position="72"/>
    </location>
</feature>
<sequence>MHGESMGAVRVQLVDGHRQPTLWSVRGEQGDRWLQAFVDVPANQSNPYKLMIRAVVGKAVTSDVAIDDVTITQIVDVNSTNSSGPPKQPTGSPQGGAVAGGENSSWTGTLFQCNFDVGSNCGWTHPRSELMPWQFRSDATPTTGTGA</sequence>
<dbReference type="EMBL" id="RQTK01000694">
    <property type="protein sequence ID" value="RUS75999.1"/>
    <property type="molecule type" value="Genomic_DNA"/>
</dbReference>
<feature type="compositionally biased region" description="Polar residues" evidence="1">
    <location>
        <begin position="77"/>
        <end position="92"/>
    </location>
</feature>
<reference evidence="3 4" key="1">
    <citation type="submission" date="2019-01" db="EMBL/GenBank/DDBJ databases">
        <title>A draft genome assembly of the solar-powered sea slug Elysia chlorotica.</title>
        <authorList>
            <person name="Cai H."/>
            <person name="Li Q."/>
            <person name="Fang X."/>
            <person name="Li J."/>
            <person name="Curtis N.E."/>
            <person name="Altenburger A."/>
            <person name="Shibata T."/>
            <person name="Feng M."/>
            <person name="Maeda T."/>
            <person name="Schwartz J.A."/>
            <person name="Shigenobu S."/>
            <person name="Lundholm N."/>
            <person name="Nishiyama T."/>
            <person name="Yang H."/>
            <person name="Hasebe M."/>
            <person name="Li S."/>
            <person name="Pierce S.K."/>
            <person name="Wang J."/>
        </authorList>
    </citation>
    <scope>NUCLEOTIDE SEQUENCE [LARGE SCALE GENOMIC DNA]</scope>
    <source>
        <strain evidence="3">EC2010</strain>
        <tissue evidence="3">Whole organism of an adult</tissue>
    </source>
</reference>
<proteinExistence type="predicted"/>
<gene>
    <name evidence="3" type="ORF">EGW08_016244</name>
</gene>
<evidence type="ECO:0000259" key="2">
    <source>
        <dbReference type="PROSITE" id="PS50060"/>
    </source>
</evidence>
<evidence type="ECO:0000256" key="1">
    <source>
        <dbReference type="SAM" id="MobiDB-lite"/>
    </source>
</evidence>
<dbReference type="GO" id="GO:0016020">
    <property type="term" value="C:membrane"/>
    <property type="evidence" value="ECO:0007669"/>
    <property type="project" value="InterPro"/>
</dbReference>
<dbReference type="PANTHER" id="PTHR23282">
    <property type="entry name" value="APICAL ENDOSOMAL GLYCOPROTEIN PRECURSOR"/>
    <property type="match status" value="1"/>
</dbReference>